<gene>
    <name evidence="2" type="ORF">TASK_LOCUS10024</name>
</gene>
<keyword evidence="1" id="KW-1133">Transmembrane helix</keyword>
<dbReference type="WBParaSite" id="TASK_0001002301-mRNA-1">
    <property type="protein sequence ID" value="TASK_0001002301-mRNA-1"/>
    <property type="gene ID" value="TASK_0001002301"/>
</dbReference>
<accession>A0A0R3WGN0</accession>
<sequence>MVLSAVTKNVGRTTIVSLVLIEVGALLVVARRRSCGPILCALLTSILLICAALILTVLNLSNSPALDHAVRVLLDQALWETAIMLPPNHGVPGLLLATIMAFCVPFALSVVCGLSFRALESAFLNAALLNATHRERGRRLFP</sequence>
<protein>
    <submittedName>
        <fullName evidence="4">Iron ABC transporter permease</fullName>
    </submittedName>
</protein>
<evidence type="ECO:0000313" key="4">
    <source>
        <dbReference type="WBParaSite" id="TASK_0001002301-mRNA-1"/>
    </source>
</evidence>
<feature type="transmembrane region" description="Helical" evidence="1">
    <location>
        <begin position="37"/>
        <end position="58"/>
    </location>
</feature>
<feature type="transmembrane region" description="Helical" evidence="1">
    <location>
        <begin position="12"/>
        <end position="30"/>
    </location>
</feature>
<evidence type="ECO:0000313" key="3">
    <source>
        <dbReference type="Proteomes" id="UP000282613"/>
    </source>
</evidence>
<organism evidence="4">
    <name type="scientific">Taenia asiatica</name>
    <name type="common">Asian tapeworm</name>
    <dbReference type="NCBI Taxonomy" id="60517"/>
    <lineage>
        <taxon>Eukaryota</taxon>
        <taxon>Metazoa</taxon>
        <taxon>Spiralia</taxon>
        <taxon>Lophotrochozoa</taxon>
        <taxon>Platyhelminthes</taxon>
        <taxon>Cestoda</taxon>
        <taxon>Eucestoda</taxon>
        <taxon>Cyclophyllidea</taxon>
        <taxon>Taeniidae</taxon>
        <taxon>Taenia</taxon>
    </lineage>
</organism>
<reference evidence="4" key="1">
    <citation type="submission" date="2017-02" db="UniProtKB">
        <authorList>
            <consortium name="WormBaseParasite"/>
        </authorList>
    </citation>
    <scope>IDENTIFICATION</scope>
</reference>
<dbReference type="EMBL" id="UYRS01020038">
    <property type="protein sequence ID" value="VDK47665.1"/>
    <property type="molecule type" value="Genomic_DNA"/>
</dbReference>
<evidence type="ECO:0000256" key="1">
    <source>
        <dbReference type="SAM" id="Phobius"/>
    </source>
</evidence>
<reference evidence="2 3" key="2">
    <citation type="submission" date="2018-11" db="EMBL/GenBank/DDBJ databases">
        <authorList>
            <consortium name="Pathogen Informatics"/>
        </authorList>
    </citation>
    <scope>NUCLEOTIDE SEQUENCE [LARGE SCALE GENOMIC DNA]</scope>
</reference>
<name>A0A0R3WGN0_TAEAS</name>
<feature type="transmembrane region" description="Helical" evidence="1">
    <location>
        <begin position="94"/>
        <end position="116"/>
    </location>
</feature>
<dbReference type="AlphaFoldDB" id="A0A0R3WGN0"/>
<keyword evidence="3" id="KW-1185">Reference proteome</keyword>
<keyword evidence="1" id="KW-0472">Membrane</keyword>
<dbReference type="Proteomes" id="UP000282613">
    <property type="component" value="Unassembled WGS sequence"/>
</dbReference>
<proteinExistence type="predicted"/>
<keyword evidence="1" id="KW-0812">Transmembrane</keyword>
<evidence type="ECO:0000313" key="2">
    <source>
        <dbReference type="EMBL" id="VDK47665.1"/>
    </source>
</evidence>